<proteinExistence type="predicted"/>
<evidence type="ECO:0000313" key="1">
    <source>
        <dbReference type="EMBL" id="GLR04987.1"/>
    </source>
</evidence>
<accession>A0ABQ5Y1W5</accession>
<dbReference type="RefSeq" id="WP_045399906.1">
    <property type="nucleotide sequence ID" value="NZ_BBLD01000024.1"/>
</dbReference>
<comment type="caution">
    <text evidence="1">The sequence shown here is derived from an EMBL/GenBank/DDBJ whole genome shotgun (WGS) entry which is preliminary data.</text>
</comment>
<gene>
    <name evidence="1" type="ORF">GCM10007906_25750</name>
</gene>
<name>A0ABQ5Y1W5_9VIBR</name>
<dbReference type="Proteomes" id="UP001156669">
    <property type="component" value="Unassembled WGS sequence"/>
</dbReference>
<organism evidence="1 2">
    <name type="scientific">Vibrio hyugaensis</name>
    <dbReference type="NCBI Taxonomy" id="1534743"/>
    <lineage>
        <taxon>Bacteria</taxon>
        <taxon>Pseudomonadati</taxon>
        <taxon>Pseudomonadota</taxon>
        <taxon>Gammaproteobacteria</taxon>
        <taxon>Vibrionales</taxon>
        <taxon>Vibrionaceae</taxon>
        <taxon>Vibrio</taxon>
    </lineage>
</organism>
<evidence type="ECO:0000313" key="2">
    <source>
        <dbReference type="Proteomes" id="UP001156669"/>
    </source>
</evidence>
<protein>
    <submittedName>
        <fullName evidence="1">Uncharacterized protein</fullName>
    </submittedName>
</protein>
<sequence length="280" mass="31070">MSLFFEPALCVINSKAFSIEQYSNATLRVPSEVANKLSVTEDDDIRIRRLLHKLSHKIQALDISAPVCVLLPKISCKPTLKSVTSVILSAFHFKSYSQIRFYPYGEASFLMALSQIQKLSFENRFTWIVAINLGESLGSGMGAYDSLVAARCVVVNEGIEVRAQSIDLDITSLNTAVDNVIRQLGSTLKHPVDELLLSIGNGQPKWLESIRFLSPVIKAETQYTFSDVLTGPLGPCSGLLKTLSLCYQQQVRRVENFHALQLDIEEDGYAVGTSFNWCSE</sequence>
<dbReference type="EMBL" id="BSOE01000048">
    <property type="protein sequence ID" value="GLR04987.1"/>
    <property type="molecule type" value="Genomic_DNA"/>
</dbReference>
<keyword evidence="2" id="KW-1185">Reference proteome</keyword>
<reference evidence="2" key="1">
    <citation type="journal article" date="2019" name="Int. J. Syst. Evol. Microbiol.">
        <title>The Global Catalogue of Microorganisms (GCM) 10K type strain sequencing project: providing services to taxonomists for standard genome sequencing and annotation.</title>
        <authorList>
            <consortium name="The Broad Institute Genomics Platform"/>
            <consortium name="The Broad Institute Genome Sequencing Center for Infectious Disease"/>
            <person name="Wu L."/>
            <person name="Ma J."/>
        </authorList>
    </citation>
    <scope>NUCLEOTIDE SEQUENCE [LARGE SCALE GENOMIC DNA]</scope>
    <source>
        <strain evidence="2">NBRC 110633</strain>
    </source>
</reference>